<protein>
    <recommendedName>
        <fullName evidence="8">PGG domain-containing protein</fullName>
    </recommendedName>
</protein>
<evidence type="ECO:0000256" key="2">
    <source>
        <dbReference type="ARBA" id="ARBA00022692"/>
    </source>
</evidence>
<evidence type="ECO:0000313" key="10">
    <source>
        <dbReference type="Proteomes" id="UP000053144"/>
    </source>
</evidence>
<keyword evidence="4 7" id="KW-1133">Transmembrane helix</keyword>
<dbReference type="EMBL" id="KQ258352">
    <property type="protein sequence ID" value="KOM26927.1"/>
    <property type="molecule type" value="Genomic_DNA"/>
</dbReference>
<evidence type="ECO:0000313" key="9">
    <source>
        <dbReference type="EMBL" id="KOM26927.1"/>
    </source>
</evidence>
<keyword evidence="5" id="KW-0040">ANK repeat</keyword>
<evidence type="ECO:0000256" key="3">
    <source>
        <dbReference type="ARBA" id="ARBA00022737"/>
    </source>
</evidence>
<keyword evidence="6 7" id="KW-0472">Membrane</keyword>
<dbReference type="AlphaFoldDB" id="A0A0L9T8M4"/>
<feature type="transmembrane region" description="Helical" evidence="7">
    <location>
        <begin position="178"/>
        <end position="201"/>
    </location>
</feature>
<feature type="transmembrane region" description="Helical" evidence="7">
    <location>
        <begin position="44"/>
        <end position="64"/>
    </location>
</feature>
<dbReference type="STRING" id="3914.A0A0L9T8M4"/>
<proteinExistence type="predicted"/>
<keyword evidence="3" id="KW-0677">Repeat</keyword>
<feature type="transmembrane region" description="Helical" evidence="7">
    <location>
        <begin position="103"/>
        <end position="125"/>
    </location>
</feature>
<gene>
    <name evidence="9" type="ORF">LR48_Vigan346s000900</name>
</gene>
<evidence type="ECO:0000259" key="8">
    <source>
        <dbReference type="Pfam" id="PF13962"/>
    </source>
</evidence>
<name>A0A0L9T8M4_PHAAN</name>
<dbReference type="Proteomes" id="UP000053144">
    <property type="component" value="Unassembled WGS sequence"/>
</dbReference>
<dbReference type="InterPro" id="IPR026961">
    <property type="entry name" value="PGG_dom"/>
</dbReference>
<evidence type="ECO:0000256" key="6">
    <source>
        <dbReference type="ARBA" id="ARBA00023136"/>
    </source>
</evidence>
<evidence type="ECO:0000256" key="5">
    <source>
        <dbReference type="ARBA" id="ARBA00023043"/>
    </source>
</evidence>
<feature type="transmembrane region" description="Helical" evidence="7">
    <location>
        <begin position="137"/>
        <end position="158"/>
    </location>
</feature>
<dbReference type="PANTHER" id="PTHR24186:SF37">
    <property type="entry name" value="PGG DOMAIN-CONTAINING PROTEIN"/>
    <property type="match status" value="1"/>
</dbReference>
<dbReference type="Pfam" id="PF13962">
    <property type="entry name" value="PGG"/>
    <property type="match status" value="1"/>
</dbReference>
<evidence type="ECO:0000256" key="7">
    <source>
        <dbReference type="SAM" id="Phobius"/>
    </source>
</evidence>
<accession>A0A0L9T8M4</accession>
<dbReference type="PANTHER" id="PTHR24186">
    <property type="entry name" value="PROTEIN PHOSPHATASE 1 REGULATORY SUBUNIT"/>
    <property type="match status" value="1"/>
</dbReference>
<reference evidence="10" key="1">
    <citation type="journal article" date="2015" name="Proc. Natl. Acad. Sci. U.S.A.">
        <title>Genome sequencing of adzuki bean (Vigna angularis) provides insight into high starch and low fat accumulation and domestication.</title>
        <authorList>
            <person name="Yang K."/>
            <person name="Tian Z."/>
            <person name="Chen C."/>
            <person name="Luo L."/>
            <person name="Zhao B."/>
            <person name="Wang Z."/>
            <person name="Yu L."/>
            <person name="Li Y."/>
            <person name="Sun Y."/>
            <person name="Li W."/>
            <person name="Chen Y."/>
            <person name="Li Y."/>
            <person name="Zhang Y."/>
            <person name="Ai D."/>
            <person name="Zhao J."/>
            <person name="Shang C."/>
            <person name="Ma Y."/>
            <person name="Wu B."/>
            <person name="Wang M."/>
            <person name="Gao L."/>
            <person name="Sun D."/>
            <person name="Zhang P."/>
            <person name="Guo F."/>
            <person name="Wang W."/>
            <person name="Li Y."/>
            <person name="Wang J."/>
            <person name="Varshney R.K."/>
            <person name="Wang J."/>
            <person name="Ling H.Q."/>
            <person name="Wan P."/>
        </authorList>
    </citation>
    <scope>NUCLEOTIDE SEQUENCE</scope>
    <source>
        <strain evidence="10">cv. Jingnong 6</strain>
    </source>
</reference>
<evidence type="ECO:0000256" key="1">
    <source>
        <dbReference type="ARBA" id="ARBA00004141"/>
    </source>
</evidence>
<evidence type="ECO:0000256" key="4">
    <source>
        <dbReference type="ARBA" id="ARBA00022989"/>
    </source>
</evidence>
<dbReference type="Gramene" id="KOM26927">
    <property type="protein sequence ID" value="KOM26927"/>
    <property type="gene ID" value="LR48_Vigan346s000900"/>
</dbReference>
<dbReference type="GO" id="GO:0005886">
    <property type="term" value="C:plasma membrane"/>
    <property type="evidence" value="ECO:0007669"/>
    <property type="project" value="TreeGrafter"/>
</dbReference>
<comment type="subcellular location">
    <subcellularLocation>
        <location evidence="1">Membrane</location>
        <topology evidence="1">Multi-pass membrane protein</topology>
    </subcellularLocation>
</comment>
<keyword evidence="2 7" id="KW-0812">Transmembrane</keyword>
<sequence length="352" mass="39665">MEDPSVTVNVEGEKKEERKWWGKPVKKVVNWLTHKDKDKWPKELRGNLFLVATVIATMTFQSALNPPGGVRPAKDGGGNVVCDDKIHPCPGESVLAYTDSDNYTYFLISNTTCFISSSAVCLLLVSGFPLDHRFISWLLSIGMCITISSLALTYMFGAQMVTPDPVWEESTSMFQNVFYIWIALLGLVALVLCLRLFAWILTKRISRPKHTPSCLVDRTGSLVILHPLSYVVRSPSSFQSVWVDICQRHFDAQLCLLFAGPITTQSRLNLHWGFNESIPLGTTWEDILGGCPVWMDLEERPGRTTWLDGLGRTSNDGLSGRLYEDDLGRQPWENDLVGWTWKDSLGQPEKMF</sequence>
<feature type="domain" description="PGG" evidence="8">
    <location>
        <begin position="39"/>
        <end position="158"/>
    </location>
</feature>
<organism evidence="9 10">
    <name type="scientific">Phaseolus angularis</name>
    <name type="common">Azuki bean</name>
    <name type="synonym">Vigna angularis</name>
    <dbReference type="NCBI Taxonomy" id="3914"/>
    <lineage>
        <taxon>Eukaryota</taxon>
        <taxon>Viridiplantae</taxon>
        <taxon>Streptophyta</taxon>
        <taxon>Embryophyta</taxon>
        <taxon>Tracheophyta</taxon>
        <taxon>Spermatophyta</taxon>
        <taxon>Magnoliopsida</taxon>
        <taxon>eudicotyledons</taxon>
        <taxon>Gunneridae</taxon>
        <taxon>Pentapetalae</taxon>
        <taxon>rosids</taxon>
        <taxon>fabids</taxon>
        <taxon>Fabales</taxon>
        <taxon>Fabaceae</taxon>
        <taxon>Papilionoideae</taxon>
        <taxon>50 kb inversion clade</taxon>
        <taxon>NPAAA clade</taxon>
        <taxon>indigoferoid/millettioid clade</taxon>
        <taxon>Phaseoleae</taxon>
        <taxon>Vigna</taxon>
    </lineage>
</organism>